<dbReference type="EMBL" id="UOFB01000414">
    <property type="protein sequence ID" value="VAW49937.1"/>
    <property type="molecule type" value="Genomic_DNA"/>
</dbReference>
<dbReference type="PANTHER" id="PTHR30026">
    <property type="entry name" value="OUTER MEMBRANE PROTEIN TOLC"/>
    <property type="match status" value="1"/>
</dbReference>
<keyword evidence="2" id="KW-0813">Transport</keyword>
<dbReference type="Gene3D" id="1.20.1600.10">
    <property type="entry name" value="Outer membrane efflux proteins (OEP)"/>
    <property type="match status" value="1"/>
</dbReference>
<evidence type="ECO:0000256" key="6">
    <source>
        <dbReference type="ARBA" id="ARBA00023237"/>
    </source>
</evidence>
<dbReference type="GO" id="GO:0009279">
    <property type="term" value="C:cell outer membrane"/>
    <property type="evidence" value="ECO:0007669"/>
    <property type="project" value="UniProtKB-SubCell"/>
</dbReference>
<gene>
    <name evidence="7" type="ORF">MNBD_GAMMA04-1001</name>
</gene>
<evidence type="ECO:0000256" key="2">
    <source>
        <dbReference type="ARBA" id="ARBA00022448"/>
    </source>
</evidence>
<keyword evidence="4" id="KW-0812">Transmembrane</keyword>
<dbReference type="InterPro" id="IPR003423">
    <property type="entry name" value="OMP_efflux"/>
</dbReference>
<proteinExistence type="predicted"/>
<comment type="subcellular location">
    <subcellularLocation>
        <location evidence="1">Cell outer membrane</location>
    </subcellularLocation>
</comment>
<keyword evidence="3" id="KW-1134">Transmembrane beta strand</keyword>
<evidence type="ECO:0000256" key="4">
    <source>
        <dbReference type="ARBA" id="ARBA00022692"/>
    </source>
</evidence>
<dbReference type="PANTHER" id="PTHR30026:SF20">
    <property type="entry name" value="OUTER MEMBRANE PROTEIN TOLC"/>
    <property type="match status" value="1"/>
</dbReference>
<protein>
    <submittedName>
        <fullName evidence="7">Type I secretion outer membrane protein, TolC family</fullName>
    </submittedName>
</protein>
<sequence length="468" mass="52088">MNKTIFKKTKKISPPPLLNRGGRNFLTLLLVASISPFSLANTQQALGLVEVYQMAVLQDAPLAQARAQHQSEQQNYATARAELLPNIQADASYFVTDSNNDISDSTRQDMSITLNQSIYKHEVWAGFEQVKHSLKTSDFQLKTAEQDLILRVAESYFNALLAQKNLQLFQSKERADLSQLERAQASAEVGLASRVDVLQAKSSYDLSRSERINAENSLDIQFEELMKLTGKPITQLKSFSMQVNLPEVPLDLYVLEQRAESQSLTVKQTKSQLDTAELEVDLQKGGHWPAINFQAKLSDTSYIDTTDGFFFRDSQQTSVGISVTLPLYSGGGTSSKVSAARYQLNATQEQLRNSREEARLQARIQVRNLESGRSLISALQEAVKSNDAFLEAAEEGYHVGLMSLLDVLSARANQTAARKNLIEAMHNQVLNRLRLESILGDLTMDDLVAFDRLLQESEVIVANKAISP</sequence>
<dbReference type="GO" id="GO:1990281">
    <property type="term" value="C:efflux pump complex"/>
    <property type="evidence" value="ECO:0007669"/>
    <property type="project" value="TreeGrafter"/>
</dbReference>
<dbReference type="SUPFAM" id="SSF56954">
    <property type="entry name" value="Outer membrane efflux proteins (OEP)"/>
    <property type="match status" value="1"/>
</dbReference>
<keyword evidence="6" id="KW-0998">Cell outer membrane</keyword>
<evidence type="ECO:0000256" key="5">
    <source>
        <dbReference type="ARBA" id="ARBA00023136"/>
    </source>
</evidence>
<reference evidence="7" key="1">
    <citation type="submission" date="2018-06" db="EMBL/GenBank/DDBJ databases">
        <authorList>
            <person name="Zhirakovskaya E."/>
        </authorList>
    </citation>
    <scope>NUCLEOTIDE SEQUENCE</scope>
</reference>
<dbReference type="AlphaFoldDB" id="A0A3B0WH22"/>
<evidence type="ECO:0000256" key="3">
    <source>
        <dbReference type="ARBA" id="ARBA00022452"/>
    </source>
</evidence>
<accession>A0A3B0WH22</accession>
<evidence type="ECO:0000256" key="1">
    <source>
        <dbReference type="ARBA" id="ARBA00004442"/>
    </source>
</evidence>
<evidence type="ECO:0000313" key="7">
    <source>
        <dbReference type="EMBL" id="VAW49937.1"/>
    </source>
</evidence>
<keyword evidence="5" id="KW-0472">Membrane</keyword>
<name>A0A3B0WH22_9ZZZZ</name>
<organism evidence="7">
    <name type="scientific">hydrothermal vent metagenome</name>
    <dbReference type="NCBI Taxonomy" id="652676"/>
    <lineage>
        <taxon>unclassified sequences</taxon>
        <taxon>metagenomes</taxon>
        <taxon>ecological metagenomes</taxon>
    </lineage>
</organism>
<dbReference type="InterPro" id="IPR010130">
    <property type="entry name" value="T1SS_OMP_TolC"/>
</dbReference>
<dbReference type="GO" id="GO:0015562">
    <property type="term" value="F:efflux transmembrane transporter activity"/>
    <property type="evidence" value="ECO:0007669"/>
    <property type="project" value="InterPro"/>
</dbReference>
<dbReference type="NCBIfam" id="TIGR01844">
    <property type="entry name" value="type_I_sec_TolC"/>
    <property type="match status" value="1"/>
</dbReference>
<dbReference type="InterPro" id="IPR051906">
    <property type="entry name" value="TolC-like"/>
</dbReference>
<dbReference type="Pfam" id="PF02321">
    <property type="entry name" value="OEP"/>
    <property type="match status" value="2"/>
</dbReference>
<dbReference type="GO" id="GO:0015288">
    <property type="term" value="F:porin activity"/>
    <property type="evidence" value="ECO:0007669"/>
    <property type="project" value="TreeGrafter"/>
</dbReference>